<dbReference type="PANTHER" id="PTHR35525:SF3">
    <property type="entry name" value="BLL6575 PROTEIN"/>
    <property type="match status" value="1"/>
</dbReference>
<reference evidence="3 4" key="1">
    <citation type="submission" date="2021-06" db="EMBL/GenBank/DDBJ databases">
        <title>Actinomycetes sequencing.</title>
        <authorList>
            <person name="Shan Q."/>
        </authorList>
    </citation>
    <scope>NUCLEOTIDE SEQUENCE [LARGE SCALE GENOMIC DNA]</scope>
    <source>
        <strain evidence="3 4">NEAU-G5</strain>
    </source>
</reference>
<sequence length="100" mass="10713">MSAVESATRSDDHREPLWDKGNGFRLAPGPATVTGAPATIARDTADLLTGPDRDRLHQCEAQACGTVFLASPSGRARRGCSSATCGNRERVRAFRATREQ</sequence>
<protein>
    <submittedName>
        <fullName evidence="3">CGNR zinc finger domain-containing protein</fullName>
    </submittedName>
</protein>
<dbReference type="InterPro" id="IPR010852">
    <property type="entry name" value="ABATE"/>
</dbReference>
<dbReference type="PANTHER" id="PTHR35525">
    <property type="entry name" value="BLL6575 PROTEIN"/>
    <property type="match status" value="1"/>
</dbReference>
<feature type="domain" description="Zinc finger CGNR" evidence="2">
    <location>
        <begin position="55"/>
        <end position="96"/>
    </location>
</feature>
<dbReference type="SUPFAM" id="SSF160904">
    <property type="entry name" value="Jann2411-like"/>
    <property type="match status" value="1"/>
</dbReference>
<gene>
    <name evidence="3" type="ORF">KO481_00030</name>
</gene>
<comment type="caution">
    <text evidence="3">The sequence shown here is derived from an EMBL/GenBank/DDBJ whole genome shotgun (WGS) entry which is preliminary data.</text>
</comment>
<evidence type="ECO:0000313" key="3">
    <source>
        <dbReference type="EMBL" id="MBU3059921.1"/>
    </source>
</evidence>
<dbReference type="InterPro" id="IPR021005">
    <property type="entry name" value="Znf_CGNR"/>
</dbReference>
<dbReference type="Gene3D" id="1.10.3300.10">
    <property type="entry name" value="Jann2411-like domain"/>
    <property type="match status" value="1"/>
</dbReference>
<keyword evidence="4" id="KW-1185">Reference proteome</keyword>
<feature type="region of interest" description="Disordered" evidence="1">
    <location>
        <begin position="1"/>
        <end position="38"/>
    </location>
</feature>
<dbReference type="Pfam" id="PF11706">
    <property type="entry name" value="zf-CGNR"/>
    <property type="match status" value="1"/>
</dbReference>
<evidence type="ECO:0000313" key="4">
    <source>
        <dbReference type="Proteomes" id="UP000733379"/>
    </source>
</evidence>
<name>A0ABS6ARN1_9NOCA</name>
<dbReference type="InterPro" id="IPR023286">
    <property type="entry name" value="ABATE_dom_sf"/>
</dbReference>
<feature type="compositionally biased region" description="Low complexity" evidence="1">
    <location>
        <begin position="27"/>
        <end position="38"/>
    </location>
</feature>
<evidence type="ECO:0000259" key="2">
    <source>
        <dbReference type="Pfam" id="PF11706"/>
    </source>
</evidence>
<dbReference type="EMBL" id="JAHKNI010000001">
    <property type="protein sequence ID" value="MBU3059921.1"/>
    <property type="molecule type" value="Genomic_DNA"/>
</dbReference>
<dbReference type="Proteomes" id="UP000733379">
    <property type="component" value="Unassembled WGS sequence"/>
</dbReference>
<proteinExistence type="predicted"/>
<feature type="compositionally biased region" description="Basic and acidic residues" evidence="1">
    <location>
        <begin position="8"/>
        <end position="18"/>
    </location>
</feature>
<organism evidence="3 4">
    <name type="scientific">Nocardia albiluteola</name>
    <dbReference type="NCBI Taxonomy" id="2842303"/>
    <lineage>
        <taxon>Bacteria</taxon>
        <taxon>Bacillati</taxon>
        <taxon>Actinomycetota</taxon>
        <taxon>Actinomycetes</taxon>
        <taxon>Mycobacteriales</taxon>
        <taxon>Nocardiaceae</taxon>
        <taxon>Nocardia</taxon>
    </lineage>
</organism>
<accession>A0ABS6ARN1</accession>
<evidence type="ECO:0000256" key="1">
    <source>
        <dbReference type="SAM" id="MobiDB-lite"/>
    </source>
</evidence>